<evidence type="ECO:0000313" key="10">
    <source>
        <dbReference type="Proteomes" id="UP001144280"/>
    </source>
</evidence>
<reference evidence="9" key="1">
    <citation type="submission" date="2022-12" db="EMBL/GenBank/DDBJ databases">
        <title>New Phytohabitans aurantiacus sp. RD004123 nov., an actinomycete isolated from soil.</title>
        <authorList>
            <person name="Triningsih D.W."/>
            <person name="Harunari E."/>
            <person name="Igarashi Y."/>
        </authorList>
    </citation>
    <scope>NUCLEOTIDE SEQUENCE</scope>
    <source>
        <strain evidence="9">RD004123</strain>
    </source>
</reference>
<evidence type="ECO:0000313" key="9">
    <source>
        <dbReference type="EMBL" id="GLH96422.1"/>
    </source>
</evidence>
<feature type="transmembrane region" description="Helical" evidence="7">
    <location>
        <begin position="212"/>
        <end position="235"/>
    </location>
</feature>
<evidence type="ECO:0000256" key="1">
    <source>
        <dbReference type="ARBA" id="ARBA00004651"/>
    </source>
</evidence>
<feature type="transmembrane region" description="Helical" evidence="7">
    <location>
        <begin position="83"/>
        <end position="104"/>
    </location>
</feature>
<dbReference type="InterPro" id="IPR000515">
    <property type="entry name" value="MetI-like"/>
</dbReference>
<evidence type="ECO:0000256" key="3">
    <source>
        <dbReference type="ARBA" id="ARBA00022475"/>
    </source>
</evidence>
<dbReference type="PANTHER" id="PTHR43227:SF8">
    <property type="entry name" value="DIACETYLCHITOBIOSE UPTAKE SYSTEM PERMEASE PROTEIN DASB"/>
    <property type="match status" value="1"/>
</dbReference>
<dbReference type="RefSeq" id="WP_281893633.1">
    <property type="nucleotide sequence ID" value="NZ_BSDI01000007.1"/>
</dbReference>
<dbReference type="Gene3D" id="1.10.3720.10">
    <property type="entry name" value="MetI-like"/>
    <property type="match status" value="1"/>
</dbReference>
<evidence type="ECO:0000256" key="4">
    <source>
        <dbReference type="ARBA" id="ARBA00022692"/>
    </source>
</evidence>
<accession>A0ABQ5QQA2</accession>
<proteinExistence type="inferred from homology"/>
<keyword evidence="6 7" id="KW-0472">Membrane</keyword>
<comment type="similarity">
    <text evidence="7">Belongs to the binding-protein-dependent transport system permease family.</text>
</comment>
<keyword evidence="3" id="KW-1003">Cell membrane</keyword>
<dbReference type="EMBL" id="BSDI01000007">
    <property type="protein sequence ID" value="GLH96422.1"/>
    <property type="molecule type" value="Genomic_DNA"/>
</dbReference>
<feature type="transmembrane region" description="Helical" evidence="7">
    <location>
        <begin position="116"/>
        <end position="136"/>
    </location>
</feature>
<dbReference type="InterPro" id="IPR050809">
    <property type="entry name" value="UgpAE/MalFG_permease"/>
</dbReference>
<evidence type="ECO:0000256" key="7">
    <source>
        <dbReference type="RuleBase" id="RU363032"/>
    </source>
</evidence>
<keyword evidence="4 7" id="KW-0812">Transmembrane</keyword>
<dbReference type="SUPFAM" id="SSF161098">
    <property type="entry name" value="MetI-like"/>
    <property type="match status" value="1"/>
</dbReference>
<feature type="transmembrane region" description="Helical" evidence="7">
    <location>
        <begin position="277"/>
        <end position="302"/>
    </location>
</feature>
<dbReference type="Pfam" id="PF00528">
    <property type="entry name" value="BPD_transp_1"/>
    <property type="match status" value="1"/>
</dbReference>
<name>A0ABQ5QQA2_9ACTN</name>
<feature type="transmembrane region" description="Helical" evidence="7">
    <location>
        <begin position="167"/>
        <end position="191"/>
    </location>
</feature>
<dbReference type="CDD" id="cd06261">
    <property type="entry name" value="TM_PBP2"/>
    <property type="match status" value="1"/>
</dbReference>
<dbReference type="InterPro" id="IPR035906">
    <property type="entry name" value="MetI-like_sf"/>
</dbReference>
<keyword evidence="10" id="KW-1185">Reference proteome</keyword>
<organism evidence="9 10">
    <name type="scientific">Phytohabitans aurantiacus</name>
    <dbReference type="NCBI Taxonomy" id="3016789"/>
    <lineage>
        <taxon>Bacteria</taxon>
        <taxon>Bacillati</taxon>
        <taxon>Actinomycetota</taxon>
        <taxon>Actinomycetes</taxon>
        <taxon>Micromonosporales</taxon>
        <taxon>Micromonosporaceae</taxon>
    </lineage>
</organism>
<dbReference type="Proteomes" id="UP001144280">
    <property type="component" value="Unassembled WGS sequence"/>
</dbReference>
<evidence type="ECO:0000256" key="6">
    <source>
        <dbReference type="ARBA" id="ARBA00023136"/>
    </source>
</evidence>
<dbReference type="PROSITE" id="PS50928">
    <property type="entry name" value="ABC_TM1"/>
    <property type="match status" value="1"/>
</dbReference>
<gene>
    <name evidence="9" type="primary">yurN</name>
    <name evidence="9" type="ORF">Pa4123_16960</name>
</gene>
<feature type="domain" description="ABC transmembrane type-1" evidence="8">
    <location>
        <begin position="79"/>
        <end position="298"/>
    </location>
</feature>
<comment type="caution">
    <text evidence="9">The sequence shown here is derived from an EMBL/GenBank/DDBJ whole genome shotgun (WGS) entry which is preliminary data.</text>
</comment>
<evidence type="ECO:0000256" key="5">
    <source>
        <dbReference type="ARBA" id="ARBA00022989"/>
    </source>
</evidence>
<feature type="transmembrane region" description="Helical" evidence="7">
    <location>
        <begin position="18"/>
        <end position="38"/>
    </location>
</feature>
<evidence type="ECO:0000259" key="8">
    <source>
        <dbReference type="PROSITE" id="PS50928"/>
    </source>
</evidence>
<sequence>MAQAPVTTRGRGGRAGTWYLFLVPALLLYSLFVVYPLLTGLSYSVFSWKGTVRDAFVGVDNYVGLFTNEAFRSKLLPALGHNLALFAGTMLVQNTMGLAFALAFSRARRGKRALQIIFATPYLVNPLVIGYLWTLLLSPTFGPANTLLRAIGPDELAKPWLGDPSTALPMVILITTWQWVGFPMLLFSAAIGGIPAEYAEAARVDGASSWRVFWHITLPLLRPAIGTITVLSFIGSMNTFALVYALGGSSGGPAGSTDVLGLLFYRAAFASGDINAVGTASALAVFLFTFIFGTTILLNRILRQGEEAM</sequence>
<comment type="subcellular location">
    <subcellularLocation>
        <location evidence="1 7">Cell membrane</location>
        <topology evidence="1 7">Multi-pass membrane protein</topology>
    </subcellularLocation>
</comment>
<keyword evidence="2 7" id="KW-0813">Transport</keyword>
<keyword evidence="5 7" id="KW-1133">Transmembrane helix</keyword>
<evidence type="ECO:0000256" key="2">
    <source>
        <dbReference type="ARBA" id="ARBA00022448"/>
    </source>
</evidence>
<dbReference type="PANTHER" id="PTHR43227">
    <property type="entry name" value="BLL4140 PROTEIN"/>
    <property type="match status" value="1"/>
</dbReference>
<protein>
    <submittedName>
        <fullName evidence="9">Sugar ABC transporter permease</fullName>
    </submittedName>
</protein>